<organism evidence="13 14">
    <name type="scientific">Macrostomum lignano</name>
    <dbReference type="NCBI Taxonomy" id="282301"/>
    <lineage>
        <taxon>Eukaryota</taxon>
        <taxon>Metazoa</taxon>
        <taxon>Spiralia</taxon>
        <taxon>Lophotrochozoa</taxon>
        <taxon>Platyhelminthes</taxon>
        <taxon>Rhabditophora</taxon>
        <taxon>Macrostomorpha</taxon>
        <taxon>Macrostomida</taxon>
        <taxon>Macrostomidae</taxon>
        <taxon>Macrostomum</taxon>
    </lineage>
</organism>
<accession>A0A1I8IMY2</accession>
<keyword evidence="6 11" id="KW-0663">Pyridoxal phosphate</keyword>
<dbReference type="Gene3D" id="1.20.1340.10">
    <property type="entry name" value="dopa decarboxylase, N-terminal domain"/>
    <property type="match status" value="1"/>
</dbReference>
<dbReference type="InterPro" id="IPR021115">
    <property type="entry name" value="Pyridoxal-P_BS"/>
</dbReference>
<comment type="cofactor">
    <cofactor evidence="1 11 12">
        <name>pyridoxal 5'-phosphate</name>
        <dbReference type="ChEBI" id="CHEBI:597326"/>
    </cofactor>
</comment>
<evidence type="ECO:0000256" key="3">
    <source>
        <dbReference type="ARBA" id="ARBA00011738"/>
    </source>
</evidence>
<evidence type="ECO:0000313" key="14">
    <source>
        <dbReference type="WBParaSite" id="maker-uti_cns_0014252-snap-gene-0.2-mRNA-1"/>
    </source>
</evidence>
<dbReference type="GO" id="GO:0030170">
    <property type="term" value="F:pyridoxal phosphate binding"/>
    <property type="evidence" value="ECO:0007669"/>
    <property type="project" value="InterPro"/>
</dbReference>
<evidence type="ECO:0000256" key="9">
    <source>
        <dbReference type="ARBA" id="ARBA00040968"/>
    </source>
</evidence>
<dbReference type="AlphaFoldDB" id="A0A1I8IMY2"/>
<evidence type="ECO:0000256" key="1">
    <source>
        <dbReference type="ARBA" id="ARBA00001933"/>
    </source>
</evidence>
<dbReference type="InterPro" id="IPR015422">
    <property type="entry name" value="PyrdxlP-dep_Trfase_small"/>
</dbReference>
<dbReference type="InterPro" id="IPR002129">
    <property type="entry name" value="PyrdxlP-dep_de-COase"/>
</dbReference>
<comment type="similarity">
    <text evidence="2 12">Belongs to the group II decarboxylase family.</text>
</comment>
<dbReference type="GO" id="GO:0004058">
    <property type="term" value="F:aromatic-L-amino-acid decarboxylase activity"/>
    <property type="evidence" value="ECO:0007669"/>
    <property type="project" value="UniProtKB-EC"/>
</dbReference>
<dbReference type="GO" id="GO:0005737">
    <property type="term" value="C:cytoplasm"/>
    <property type="evidence" value="ECO:0007669"/>
    <property type="project" value="TreeGrafter"/>
</dbReference>
<evidence type="ECO:0000313" key="13">
    <source>
        <dbReference type="Proteomes" id="UP000095280"/>
    </source>
</evidence>
<dbReference type="EC" id="4.1.1.28" evidence="8"/>
<keyword evidence="7 12" id="KW-0456">Lyase</keyword>
<feature type="modified residue" description="N6-(pyridoxal phosphate)lysine" evidence="11">
    <location>
        <position position="323"/>
    </location>
</feature>
<comment type="subunit">
    <text evidence="3">Homodimer.</text>
</comment>
<dbReference type="Proteomes" id="UP000095280">
    <property type="component" value="Unplaced"/>
</dbReference>
<dbReference type="InterPro" id="IPR015424">
    <property type="entry name" value="PyrdxlP-dep_Trfase"/>
</dbReference>
<name>A0A1I8IMY2_9PLAT</name>
<evidence type="ECO:0000256" key="5">
    <source>
        <dbReference type="ARBA" id="ARBA00022793"/>
    </source>
</evidence>
<evidence type="ECO:0000256" key="7">
    <source>
        <dbReference type="ARBA" id="ARBA00023239"/>
    </source>
</evidence>
<evidence type="ECO:0000256" key="8">
    <source>
        <dbReference type="ARBA" id="ARBA00038886"/>
    </source>
</evidence>
<keyword evidence="4" id="KW-0127">Catecholamine biosynthesis</keyword>
<protein>
    <recommendedName>
        <fullName evidence="9">Aromatic-L-amino-acid decarboxylase</fullName>
        <ecNumber evidence="8">4.1.1.28</ecNumber>
    </recommendedName>
    <alternativeName>
        <fullName evidence="10">DOPA decarboxylase</fullName>
    </alternativeName>
</protein>
<dbReference type="InterPro" id="IPR015421">
    <property type="entry name" value="PyrdxlP-dep_Trfase_major"/>
</dbReference>
<dbReference type="InterPro" id="IPR010977">
    <property type="entry name" value="Aromatic_deC"/>
</dbReference>
<evidence type="ECO:0000256" key="4">
    <source>
        <dbReference type="ARBA" id="ARBA00022584"/>
    </source>
</evidence>
<dbReference type="Pfam" id="PF00282">
    <property type="entry name" value="Pyridoxal_deC"/>
    <property type="match status" value="2"/>
</dbReference>
<dbReference type="SUPFAM" id="SSF53383">
    <property type="entry name" value="PLP-dependent transferases"/>
    <property type="match status" value="1"/>
</dbReference>
<dbReference type="Gene3D" id="3.90.1150.10">
    <property type="entry name" value="Aspartate Aminotransferase, domain 1"/>
    <property type="match status" value="1"/>
</dbReference>
<sequence>KPRLRPPILSSDLLSLAMDREEFRRQGKAMVDFIADYFASFRQRQVVPDVRPGYLRPLIPAEPPQAGEPFENVMADLERVVLSGFHAYYPTANTFPSILADMLSDAIGCIGFSWIASPACTELETVMMDWLAKALGLPPITSSGGGSGGSGGGGVIQGSASEATLVIFLSARNLAIQRLQAQRPEAQQQPSLALSRLVAYASDQSHSSVERAAMLAFVQLRKLPTDGKRSLRGDTLARAVAEDRARDSSLFWLLITTLGTTNSCAFDNLAELGEVCQSEGLWCHVDAAYAGASLICPSTDTSPTESSFHPKQLADSFNFNPGKWLQITFDCSALWLKDSSKVVNTFNVDPLYLQHEFSGLVPDYRDVHWLHSLVRQRLHCTTAALADSVGSAFSLAEDLVRSSRSYGIEGLQSYIRKHIRLAKQFEELVTADDRFEIVEEVLFGLVCFRLKARLGSRLYRRIRVDGRIHLIASEFEASDTFFIRFAVCSEFCEAADIRYAYDVISELANEVLSKK</sequence>
<dbReference type="PRINTS" id="PR00800">
    <property type="entry name" value="YHDCRBOXLASE"/>
</dbReference>
<dbReference type="GO" id="GO:0042427">
    <property type="term" value="P:serotonin biosynthetic process"/>
    <property type="evidence" value="ECO:0007669"/>
    <property type="project" value="TreeGrafter"/>
</dbReference>
<dbReference type="PROSITE" id="PS00392">
    <property type="entry name" value="DDC_GAD_HDC_YDC"/>
    <property type="match status" value="1"/>
</dbReference>
<dbReference type="WBParaSite" id="maker-uti_cns_0014252-snap-gene-0.2-mRNA-1">
    <property type="protein sequence ID" value="maker-uti_cns_0014252-snap-gene-0.2-mRNA-1"/>
    <property type="gene ID" value="maker-uti_cns_0014252-snap-gene-0.2"/>
</dbReference>
<evidence type="ECO:0000256" key="12">
    <source>
        <dbReference type="RuleBase" id="RU000382"/>
    </source>
</evidence>
<keyword evidence="5" id="KW-0210">Decarboxylase</keyword>
<dbReference type="PANTHER" id="PTHR11999">
    <property type="entry name" value="GROUP II PYRIDOXAL-5-PHOSPHATE DECARBOXYLASE"/>
    <property type="match status" value="1"/>
</dbReference>
<reference evidence="14" key="1">
    <citation type="submission" date="2016-11" db="UniProtKB">
        <authorList>
            <consortium name="WormBaseParasite"/>
        </authorList>
    </citation>
    <scope>IDENTIFICATION</scope>
</reference>
<evidence type="ECO:0000256" key="10">
    <source>
        <dbReference type="ARBA" id="ARBA00041275"/>
    </source>
</evidence>
<dbReference type="PANTHER" id="PTHR11999:SF167">
    <property type="entry name" value="AROMATIC-L-AMINO-ACID DECARBOXYLASE"/>
    <property type="match status" value="1"/>
</dbReference>
<evidence type="ECO:0000256" key="11">
    <source>
        <dbReference type="PIRSR" id="PIRSR602129-50"/>
    </source>
</evidence>
<dbReference type="GO" id="GO:0019752">
    <property type="term" value="P:carboxylic acid metabolic process"/>
    <property type="evidence" value="ECO:0007669"/>
    <property type="project" value="InterPro"/>
</dbReference>
<keyword evidence="13" id="KW-1185">Reference proteome</keyword>
<dbReference type="GO" id="GO:0006520">
    <property type="term" value="P:amino acid metabolic process"/>
    <property type="evidence" value="ECO:0007669"/>
    <property type="project" value="InterPro"/>
</dbReference>
<dbReference type="GO" id="GO:0042423">
    <property type="term" value="P:catecholamine biosynthetic process"/>
    <property type="evidence" value="ECO:0007669"/>
    <property type="project" value="UniProtKB-KW"/>
</dbReference>
<evidence type="ECO:0000256" key="2">
    <source>
        <dbReference type="ARBA" id="ARBA00009533"/>
    </source>
</evidence>
<dbReference type="Gene3D" id="3.40.640.10">
    <property type="entry name" value="Type I PLP-dependent aspartate aminotransferase-like (Major domain)"/>
    <property type="match status" value="1"/>
</dbReference>
<evidence type="ECO:0000256" key="6">
    <source>
        <dbReference type="ARBA" id="ARBA00022898"/>
    </source>
</evidence>
<proteinExistence type="inferred from homology"/>